<evidence type="ECO:0000313" key="8">
    <source>
        <dbReference type="EMBL" id="KAF5312051.1"/>
    </source>
</evidence>
<keyword evidence="3" id="KW-0028">Amino-acid biosynthesis</keyword>
<dbReference type="PROSITE" id="PS51171">
    <property type="entry name" value="PREPHENATE_DEHYDR_3"/>
    <property type="match status" value="1"/>
</dbReference>
<dbReference type="UniPathway" id="UPA00121">
    <property type="reaction ID" value="UER00345"/>
</dbReference>
<evidence type="ECO:0000256" key="3">
    <source>
        <dbReference type="ARBA" id="ARBA00022605"/>
    </source>
</evidence>
<dbReference type="PANTHER" id="PTHR21022:SF19">
    <property type="entry name" value="PREPHENATE DEHYDRATASE-RELATED"/>
    <property type="match status" value="1"/>
</dbReference>
<evidence type="ECO:0000256" key="5">
    <source>
        <dbReference type="ARBA" id="ARBA00023222"/>
    </source>
</evidence>
<dbReference type="GO" id="GO:0004664">
    <property type="term" value="F:prephenate dehydratase activity"/>
    <property type="evidence" value="ECO:0007669"/>
    <property type="project" value="UniProtKB-EC"/>
</dbReference>
<reference evidence="8 9" key="1">
    <citation type="journal article" date="2020" name="ISME J.">
        <title>Uncovering the hidden diversity of litter-decomposition mechanisms in mushroom-forming fungi.</title>
        <authorList>
            <person name="Floudas D."/>
            <person name="Bentzer J."/>
            <person name="Ahren D."/>
            <person name="Johansson T."/>
            <person name="Persson P."/>
            <person name="Tunlid A."/>
        </authorList>
    </citation>
    <scope>NUCLEOTIDE SEQUENCE [LARGE SCALE GENOMIC DNA]</scope>
    <source>
        <strain evidence="8 9">CBS 101986</strain>
    </source>
</reference>
<evidence type="ECO:0000256" key="1">
    <source>
        <dbReference type="ARBA" id="ARBA00004741"/>
    </source>
</evidence>
<dbReference type="InterPro" id="IPR008242">
    <property type="entry name" value="Chor_mutase/pphenate_deHydtase"/>
</dbReference>
<sequence>MCNNALEVAVLGPLGTYSHEAAAKAFGSTAIYKAQKTIANVFSALSSDIPFGVVPEENSIFGGVIETFDFFRTPASTFVRGEVTLKVEHCLLVKSGTKLHEITRVMSHEQALGQCRQFIESNLPGIEVVKTKSTAAAAEALIDAPPNWAAICSSICVSLFPGLEILARGVQDENANFTRFYIIAHSSTTPLTYQLESHRHMKALMRVSSPECGSASSNMAHCFAMIQLPITRIDRRPSLDGIPFHNVYFIEVQKETQNHHDGDSFELWTKAVMLASSRVIEKGWRSAVVGIW</sequence>
<evidence type="ECO:0000313" key="9">
    <source>
        <dbReference type="Proteomes" id="UP000567179"/>
    </source>
</evidence>
<dbReference type="GO" id="GO:0005737">
    <property type="term" value="C:cytoplasm"/>
    <property type="evidence" value="ECO:0007669"/>
    <property type="project" value="TreeGrafter"/>
</dbReference>
<dbReference type="PANTHER" id="PTHR21022">
    <property type="entry name" value="PREPHENATE DEHYDRATASE P PROTEIN"/>
    <property type="match status" value="1"/>
</dbReference>
<dbReference type="GO" id="GO:0009094">
    <property type="term" value="P:L-phenylalanine biosynthetic process"/>
    <property type="evidence" value="ECO:0007669"/>
    <property type="project" value="UniProtKB-UniPathway"/>
</dbReference>
<dbReference type="Gene3D" id="3.40.190.10">
    <property type="entry name" value="Periplasmic binding protein-like II"/>
    <property type="match status" value="2"/>
</dbReference>
<evidence type="ECO:0000259" key="7">
    <source>
        <dbReference type="PROSITE" id="PS51171"/>
    </source>
</evidence>
<evidence type="ECO:0000256" key="6">
    <source>
        <dbReference type="ARBA" id="ARBA00023239"/>
    </source>
</evidence>
<dbReference type="PIRSF" id="PIRSF001500">
    <property type="entry name" value="Chor_mut_pdt_Ppr"/>
    <property type="match status" value="1"/>
</dbReference>
<accession>A0A8H5AW77</accession>
<name>A0A8H5AW77_9AGAR</name>
<evidence type="ECO:0000256" key="2">
    <source>
        <dbReference type="ARBA" id="ARBA00013147"/>
    </source>
</evidence>
<gene>
    <name evidence="8" type="ORF">D9619_003268</name>
</gene>
<dbReference type="AlphaFoldDB" id="A0A8H5AW77"/>
<keyword evidence="5" id="KW-0584">Phenylalanine biosynthesis</keyword>
<comment type="pathway">
    <text evidence="1">Amino-acid biosynthesis; L-phenylalanine biosynthesis; phenylpyruvate from prephenate: step 1/1.</text>
</comment>
<proteinExistence type="predicted"/>
<evidence type="ECO:0000256" key="4">
    <source>
        <dbReference type="ARBA" id="ARBA00023141"/>
    </source>
</evidence>
<dbReference type="SUPFAM" id="SSF53850">
    <property type="entry name" value="Periplasmic binding protein-like II"/>
    <property type="match status" value="1"/>
</dbReference>
<dbReference type="EMBL" id="JAACJJ010000056">
    <property type="protein sequence ID" value="KAF5312051.1"/>
    <property type="molecule type" value="Genomic_DNA"/>
</dbReference>
<keyword evidence="9" id="KW-1185">Reference proteome</keyword>
<dbReference type="Pfam" id="PF00800">
    <property type="entry name" value="PDT"/>
    <property type="match status" value="1"/>
</dbReference>
<feature type="domain" description="Prephenate dehydratase" evidence="7">
    <location>
        <begin position="7"/>
        <end position="185"/>
    </location>
</feature>
<dbReference type="CDD" id="cd13532">
    <property type="entry name" value="PBP2_PDT_like"/>
    <property type="match status" value="1"/>
</dbReference>
<keyword evidence="4" id="KW-0057">Aromatic amino acid biosynthesis</keyword>
<protein>
    <recommendedName>
        <fullName evidence="2">prephenate dehydratase</fullName>
        <ecNumber evidence="2">4.2.1.51</ecNumber>
    </recommendedName>
</protein>
<dbReference type="InterPro" id="IPR001086">
    <property type="entry name" value="Preph_deHydtase"/>
</dbReference>
<dbReference type="OrthoDB" id="983542at2759"/>
<keyword evidence="6" id="KW-0456">Lyase</keyword>
<organism evidence="8 9">
    <name type="scientific">Psilocybe cf. subviscida</name>
    <dbReference type="NCBI Taxonomy" id="2480587"/>
    <lineage>
        <taxon>Eukaryota</taxon>
        <taxon>Fungi</taxon>
        <taxon>Dikarya</taxon>
        <taxon>Basidiomycota</taxon>
        <taxon>Agaricomycotina</taxon>
        <taxon>Agaricomycetes</taxon>
        <taxon>Agaricomycetidae</taxon>
        <taxon>Agaricales</taxon>
        <taxon>Agaricineae</taxon>
        <taxon>Strophariaceae</taxon>
        <taxon>Psilocybe</taxon>
    </lineage>
</organism>
<dbReference type="Proteomes" id="UP000567179">
    <property type="component" value="Unassembled WGS sequence"/>
</dbReference>
<comment type="caution">
    <text evidence="8">The sequence shown here is derived from an EMBL/GenBank/DDBJ whole genome shotgun (WGS) entry which is preliminary data.</text>
</comment>
<dbReference type="EC" id="4.2.1.51" evidence="2"/>